<gene>
    <name evidence="2" type="ORF">NJ959_17230</name>
</gene>
<dbReference type="InterPro" id="IPR021468">
    <property type="entry name" value="DUF3120"/>
</dbReference>
<reference evidence="2" key="1">
    <citation type="submission" date="2022-06" db="EMBL/GenBank/DDBJ databases">
        <title>New cyanobacteria of genus Symplocastrum in benthos of Lake Baikal.</title>
        <authorList>
            <person name="Sorokovikova E."/>
            <person name="Tikhonova I."/>
            <person name="Krasnopeev A."/>
            <person name="Evseev P."/>
            <person name="Gladkikh A."/>
            <person name="Belykh O."/>
        </authorList>
    </citation>
    <scope>NUCLEOTIDE SEQUENCE</scope>
    <source>
        <strain evidence="2">BBK-W-15</strain>
    </source>
</reference>
<dbReference type="Proteomes" id="UP001204953">
    <property type="component" value="Unassembled WGS sequence"/>
</dbReference>
<keyword evidence="1" id="KW-1133">Transmembrane helix</keyword>
<dbReference type="Pfam" id="PF11318">
    <property type="entry name" value="DUF3120"/>
    <property type="match status" value="1"/>
</dbReference>
<feature type="transmembrane region" description="Helical" evidence="1">
    <location>
        <begin position="16"/>
        <end position="34"/>
    </location>
</feature>
<feature type="transmembrane region" description="Helical" evidence="1">
    <location>
        <begin position="199"/>
        <end position="219"/>
    </location>
</feature>
<name>A0AAE3GUF2_9CYAN</name>
<evidence type="ECO:0000313" key="3">
    <source>
        <dbReference type="Proteomes" id="UP001204953"/>
    </source>
</evidence>
<dbReference type="AlphaFoldDB" id="A0AAE3GUF2"/>
<sequence length="222" mass="24954">MFRKFWLSDQTNRQGWLVFGAASFLVSVPVFIQAPLVQQLPLLSLAITLGWVWLGLKLLKRPGTEIWGDLLLGFSWSWLAGSIYWGWLRSEPSIHLPVEAIGLPFALWGLWRGRGKVGNLFYLGSLLGTAITDLYFYIADLIPYWREVMKVNPELAKPILQDAIAQVQTTWGISWAVVLVMTLGVVGCWSLAKKELPWWAFSGAILSTILVDSLFWLAASMA</sequence>
<feature type="transmembrane region" description="Helical" evidence="1">
    <location>
        <begin position="94"/>
        <end position="111"/>
    </location>
</feature>
<keyword evidence="1" id="KW-0472">Membrane</keyword>
<evidence type="ECO:0000256" key="1">
    <source>
        <dbReference type="SAM" id="Phobius"/>
    </source>
</evidence>
<feature type="transmembrane region" description="Helical" evidence="1">
    <location>
        <begin position="40"/>
        <end position="59"/>
    </location>
</feature>
<comment type="caution">
    <text evidence="2">The sequence shown here is derived from an EMBL/GenBank/DDBJ whole genome shotgun (WGS) entry which is preliminary data.</text>
</comment>
<keyword evidence="3" id="KW-1185">Reference proteome</keyword>
<feature type="transmembrane region" description="Helical" evidence="1">
    <location>
        <begin position="120"/>
        <end position="138"/>
    </location>
</feature>
<dbReference type="RefSeq" id="WP_254012949.1">
    <property type="nucleotide sequence ID" value="NZ_JAMZMM010000175.1"/>
</dbReference>
<dbReference type="EMBL" id="JAMZMM010000175">
    <property type="protein sequence ID" value="MCP2730176.1"/>
    <property type="molecule type" value="Genomic_DNA"/>
</dbReference>
<keyword evidence="1" id="KW-0812">Transmembrane</keyword>
<feature type="transmembrane region" description="Helical" evidence="1">
    <location>
        <begin position="173"/>
        <end position="192"/>
    </location>
</feature>
<organism evidence="2 3">
    <name type="scientific">Limnofasciculus baicalensis BBK-W-15</name>
    <dbReference type="NCBI Taxonomy" id="2699891"/>
    <lineage>
        <taxon>Bacteria</taxon>
        <taxon>Bacillati</taxon>
        <taxon>Cyanobacteriota</taxon>
        <taxon>Cyanophyceae</taxon>
        <taxon>Coleofasciculales</taxon>
        <taxon>Coleofasciculaceae</taxon>
        <taxon>Limnofasciculus</taxon>
        <taxon>Limnofasciculus baicalensis</taxon>
    </lineage>
</organism>
<evidence type="ECO:0000313" key="2">
    <source>
        <dbReference type="EMBL" id="MCP2730176.1"/>
    </source>
</evidence>
<proteinExistence type="predicted"/>
<feature type="transmembrane region" description="Helical" evidence="1">
    <location>
        <begin position="66"/>
        <end position="88"/>
    </location>
</feature>
<protein>
    <submittedName>
        <fullName evidence="2">DUF3120 domain-containing protein</fullName>
    </submittedName>
</protein>
<accession>A0AAE3GUF2</accession>